<evidence type="ECO:0000259" key="2">
    <source>
        <dbReference type="Pfam" id="PF13476"/>
    </source>
</evidence>
<proteinExistence type="predicted"/>
<protein>
    <submittedName>
        <fullName evidence="3">DNA sulfur modification protein DndD</fullName>
    </submittedName>
</protein>
<name>A0A1H7T877_9SPHN</name>
<dbReference type="RefSeq" id="WP_093007118.1">
    <property type="nucleotide sequence ID" value="NZ_FNZZ01000005.1"/>
</dbReference>
<dbReference type="AlphaFoldDB" id="A0A1H7T877"/>
<gene>
    <name evidence="3" type="ORF">SAMN05216382_2673</name>
</gene>
<dbReference type="Proteomes" id="UP000199214">
    <property type="component" value="Unassembled WGS sequence"/>
</dbReference>
<organism evidence="3 4">
    <name type="scientific">Sphingomonas palmae</name>
    <dbReference type="NCBI Taxonomy" id="1855283"/>
    <lineage>
        <taxon>Bacteria</taxon>
        <taxon>Pseudomonadati</taxon>
        <taxon>Pseudomonadota</taxon>
        <taxon>Alphaproteobacteria</taxon>
        <taxon>Sphingomonadales</taxon>
        <taxon>Sphingomonadaceae</taxon>
        <taxon>Sphingomonas</taxon>
    </lineage>
</organism>
<evidence type="ECO:0000313" key="4">
    <source>
        <dbReference type="Proteomes" id="UP000199214"/>
    </source>
</evidence>
<dbReference type="PANTHER" id="PTHR32114">
    <property type="entry name" value="ABC TRANSPORTER ABCH.3"/>
    <property type="match status" value="1"/>
</dbReference>
<dbReference type="GO" id="GO:0016887">
    <property type="term" value="F:ATP hydrolysis activity"/>
    <property type="evidence" value="ECO:0007669"/>
    <property type="project" value="InterPro"/>
</dbReference>
<dbReference type="InterPro" id="IPR038729">
    <property type="entry name" value="Rad50/SbcC_AAA"/>
</dbReference>
<dbReference type="STRING" id="1855283.SAMN05216382_2673"/>
<dbReference type="PANTHER" id="PTHR32114:SF2">
    <property type="entry name" value="ABC TRANSPORTER ABCH.3"/>
    <property type="match status" value="1"/>
</dbReference>
<dbReference type="EMBL" id="FNZZ01000005">
    <property type="protein sequence ID" value="SEL80027.1"/>
    <property type="molecule type" value="Genomic_DNA"/>
</dbReference>
<feature type="domain" description="Rad50/SbcC-type AAA" evidence="2">
    <location>
        <begin position="6"/>
        <end position="230"/>
    </location>
</feature>
<feature type="coiled-coil region" evidence="1">
    <location>
        <begin position="442"/>
        <end position="486"/>
    </location>
</feature>
<accession>A0A1H7T877</accession>
<reference evidence="4" key="1">
    <citation type="submission" date="2016-10" db="EMBL/GenBank/DDBJ databases">
        <authorList>
            <person name="Varghese N."/>
            <person name="Submissions S."/>
        </authorList>
    </citation>
    <scope>NUCLEOTIDE SEQUENCE [LARGE SCALE GENOMIC DNA]</scope>
    <source>
        <strain evidence="4">JS21-1</strain>
    </source>
</reference>
<dbReference type="NCBIfam" id="TIGR03185">
    <property type="entry name" value="DNA_S_dndD"/>
    <property type="match status" value="1"/>
</dbReference>
<dbReference type="GO" id="GO:0006302">
    <property type="term" value="P:double-strand break repair"/>
    <property type="evidence" value="ECO:0007669"/>
    <property type="project" value="InterPro"/>
</dbReference>
<dbReference type="OrthoDB" id="9795626at2"/>
<dbReference type="Gene3D" id="3.40.50.300">
    <property type="entry name" value="P-loop containing nucleotide triphosphate hydrolases"/>
    <property type="match status" value="2"/>
</dbReference>
<evidence type="ECO:0000313" key="3">
    <source>
        <dbReference type="EMBL" id="SEL80027.1"/>
    </source>
</evidence>
<dbReference type="InterPro" id="IPR017599">
    <property type="entry name" value="DNA_S_DndD"/>
</dbReference>
<dbReference type="InterPro" id="IPR027417">
    <property type="entry name" value="P-loop_NTPase"/>
</dbReference>
<evidence type="ECO:0000256" key="1">
    <source>
        <dbReference type="SAM" id="Coils"/>
    </source>
</evidence>
<keyword evidence="1" id="KW-0175">Coiled coil</keyword>
<keyword evidence="4" id="KW-1185">Reference proteome</keyword>
<sequence length="667" mass="73811">MILRTIEIENFGLYAGRQTLDLVPRRGTSRPTPVILFGGRNGAGKTTLLEAVRLALYGKLALGHRVGQAEYEEHLLARMHVGAGGHVAGSASVGMEFDYAEAGRIHRYRVIRRWTAKGKKAVETLILEKDGRPVDSVPREEWHHFLQELIPPGVSQLFFFDGEKIAEIARDDVDDGLADAVRGLLGIEMVGRLRTDLGLFMARRENKEGAAAASRLKTVIDELDHTDRMVADMQEVVAELTSRRMGQVRAAANLRQRFAAEGGDAASQRAKFEATRDEARHQLARRETELRELAGGLLPFAMAPKTVQRLTAALSRSAGTGAAEAAVLRERLLAWRGTGDPPRSAQWKEGHWRDLDAFLAAEGYAPSSGDEPLSDLGANERASLLHHLREVRETTVARSALIASEMDRLGGRLRDAEANLVRASGQGAALIGQEIGLADSQVSATEAELKAREEELKGLEFKRTTLRRERERLLKAQAEAQATQGRTALAGRIGQVLERYEERLLESKLATLQAEFVRRFNHLARKGGFVADARIDRNTFATTLIDQDGREIAKSALSAGEKQVYAIAMLWALAHTSGRALPMIIDTPLARLDSEHRRTFVERYLPEASHQVIVLSTDTEVDDPLLRRLRPAVSHTYRLDYDPERRATSAHRGYFGDEEAADAVHQN</sequence>
<dbReference type="Pfam" id="PF13476">
    <property type="entry name" value="AAA_23"/>
    <property type="match status" value="1"/>
</dbReference>
<dbReference type="SUPFAM" id="SSF52540">
    <property type="entry name" value="P-loop containing nucleoside triphosphate hydrolases"/>
    <property type="match status" value="1"/>
</dbReference>